<feature type="compositionally biased region" description="Basic and acidic residues" evidence="12">
    <location>
        <begin position="309"/>
        <end position="328"/>
    </location>
</feature>
<feature type="compositionally biased region" description="Basic and acidic residues" evidence="12">
    <location>
        <begin position="233"/>
        <end position="253"/>
    </location>
</feature>
<sequence length="957" mass="105205">MARRLVKIAKELNVGTATIVEHLHKAGFEIDNKPTSKVSDEMYDQLLKQFSNSIAEKEKADKLVIGTRIKPEDEKPKLFSKPPVSTPKVEEPVAKKEEPVVEEKEVPVVEPEVVEDVKEEVKTPAEAEVESNRPHQLKVIGKIDLDAQKKPKPKAEEPVVKKEEPEVKKEEPVAEKKEEPTVVKEEKPVVKEKVEETSKTSDEAVKPAPAEENKLIRANAPTLKGPKILGKIDAAKLKEMNRPKKKDTDDKKGQSANSTDANKRKRKRKKVPAKNFQSQGSGSGSNSGGSNNRGGNRNSNSNRSGGSKGKREDEIKEVSQKEIEDKIKATMARLSNRGKNKRQKIRRDNREDKREKQEVKDLEGVTEKIQLTEFISVSEFANLMDVGVTDVITTCMNLGVIVSINQRLDAEIIELLADEFNKEIEFISAVEEDDDFEEVADDPADLVPRAPIVTVMGHVDHGKTSLLDFIRNASVADGEAGGITQHIGAYEVRVGEGRDKVTFLDTPGHEAFTAMRARGAKVTDVSVIIIAADDNIMPQTKEAISHSQAAGVPMIFAINKIDKPGASPDRIKQELSGMNLLVEEWGGKYQSQDISAKTGLNIDKLLEKIVLESELLELKANPNREAVGTVIEASLDKGRGYVTKILVQNGTLEIGDPIVSGEHSGKVKAMFNEKGKRVKKAGPSQPVLVLGLSGAPQAGEKFKVADSEQEARQIASRRGQIKREQTNRASKRISLDEIGRRLALGTFKELNLIIKGDVDGSIEALADSLQKQSIETVQVNIIHKGVGQIIESDVLLASASDAIIIGFQVRPSMGARNLAEKEGVEIKTYSVIYEAIDTIRAAIEGMLEPTQEEKITGQVDVRETYKISKIGTIAGCIVQDGSISRNSKIRIIRNGIVVYPTKPGTVGEISSLKRFKDDVKEVKKGLECGITIKNYNDIKEGDTIEVYEIVEIRQTLD</sequence>
<feature type="compositionally biased region" description="Basic and acidic residues" evidence="12">
    <location>
        <begin position="141"/>
        <end position="215"/>
    </location>
</feature>
<gene>
    <name evidence="9 14" type="primary">infB</name>
    <name evidence="14" type="ORF">GCM10007940_35780</name>
</gene>
<evidence type="ECO:0000256" key="7">
    <source>
        <dbReference type="ARBA" id="ARBA00022917"/>
    </source>
</evidence>
<dbReference type="PROSITE" id="PS01176">
    <property type="entry name" value="IF2"/>
    <property type="match status" value="1"/>
</dbReference>
<keyword evidence="8 9" id="KW-0342">GTP-binding</keyword>
<evidence type="ECO:0000313" key="15">
    <source>
        <dbReference type="Proteomes" id="UP001156666"/>
    </source>
</evidence>
<accession>A0AA37SRL0</accession>
<dbReference type="EMBL" id="BSOH01000023">
    <property type="protein sequence ID" value="GLR18962.1"/>
    <property type="molecule type" value="Genomic_DNA"/>
</dbReference>
<feature type="region of interest" description="Disordered" evidence="12">
    <location>
        <begin position="74"/>
        <end position="359"/>
    </location>
</feature>
<dbReference type="InterPro" id="IPR015760">
    <property type="entry name" value="TIF_IF2"/>
</dbReference>
<feature type="compositionally biased region" description="Basic residues" evidence="12">
    <location>
        <begin position="336"/>
        <end position="345"/>
    </location>
</feature>
<dbReference type="GO" id="GO:0005737">
    <property type="term" value="C:cytoplasm"/>
    <property type="evidence" value="ECO:0007669"/>
    <property type="project" value="UniProtKB-SubCell"/>
</dbReference>
<dbReference type="InterPro" id="IPR000178">
    <property type="entry name" value="TF_IF2_bacterial-like"/>
</dbReference>
<dbReference type="GO" id="GO:0003924">
    <property type="term" value="F:GTPase activity"/>
    <property type="evidence" value="ECO:0007669"/>
    <property type="project" value="UniProtKB-UniRule"/>
</dbReference>
<organism evidence="14 15">
    <name type="scientific">Portibacter lacus</name>
    <dbReference type="NCBI Taxonomy" id="1099794"/>
    <lineage>
        <taxon>Bacteria</taxon>
        <taxon>Pseudomonadati</taxon>
        <taxon>Bacteroidota</taxon>
        <taxon>Saprospiria</taxon>
        <taxon>Saprospirales</taxon>
        <taxon>Haliscomenobacteraceae</taxon>
        <taxon>Portibacter</taxon>
    </lineage>
</organism>
<reference evidence="14" key="1">
    <citation type="journal article" date="2014" name="Int. J. Syst. Evol. Microbiol.">
        <title>Complete genome sequence of Corynebacterium casei LMG S-19264T (=DSM 44701T), isolated from a smear-ripened cheese.</title>
        <authorList>
            <consortium name="US DOE Joint Genome Institute (JGI-PGF)"/>
            <person name="Walter F."/>
            <person name="Albersmeier A."/>
            <person name="Kalinowski J."/>
            <person name="Ruckert C."/>
        </authorList>
    </citation>
    <scope>NUCLEOTIDE SEQUENCE</scope>
    <source>
        <strain evidence="14">NBRC 108769</strain>
    </source>
</reference>
<dbReference type="Gene3D" id="3.40.50.10050">
    <property type="entry name" value="Translation initiation factor IF- 2, domain 3"/>
    <property type="match status" value="1"/>
</dbReference>
<dbReference type="InterPro" id="IPR009000">
    <property type="entry name" value="Transl_B-barrel_sf"/>
</dbReference>
<keyword evidence="7 9" id="KW-0648">Protein biosynthesis</keyword>
<dbReference type="Gene3D" id="1.10.10.2480">
    <property type="match status" value="1"/>
</dbReference>
<dbReference type="CDD" id="cd03692">
    <property type="entry name" value="mtIF2_IVc"/>
    <property type="match status" value="1"/>
</dbReference>
<dbReference type="Pfam" id="PF04760">
    <property type="entry name" value="IF2_N"/>
    <property type="match status" value="1"/>
</dbReference>
<feature type="compositionally biased region" description="Basic and acidic residues" evidence="12">
    <location>
        <begin position="88"/>
        <end position="107"/>
    </location>
</feature>
<feature type="compositionally biased region" description="Low complexity" evidence="12">
    <location>
        <begin position="288"/>
        <end position="305"/>
    </location>
</feature>
<comment type="similarity">
    <text evidence="2 9 10">Belongs to the TRAFAC class translation factor GTPase superfamily. Classic translation factor GTPase family. IF-2 subfamily.</text>
</comment>
<dbReference type="CDD" id="cd01887">
    <property type="entry name" value="IF2_eIF5B"/>
    <property type="match status" value="1"/>
</dbReference>
<evidence type="ECO:0000256" key="4">
    <source>
        <dbReference type="ARBA" id="ARBA00022490"/>
    </source>
</evidence>
<dbReference type="FunFam" id="2.40.30.10:FF:000008">
    <property type="entry name" value="Translation initiation factor IF-2"/>
    <property type="match status" value="1"/>
</dbReference>
<dbReference type="GO" id="GO:0003743">
    <property type="term" value="F:translation initiation factor activity"/>
    <property type="evidence" value="ECO:0007669"/>
    <property type="project" value="UniProtKB-UniRule"/>
</dbReference>
<dbReference type="InterPro" id="IPR006847">
    <property type="entry name" value="IF2_N"/>
</dbReference>
<dbReference type="PANTHER" id="PTHR43381:SF5">
    <property type="entry name" value="TR-TYPE G DOMAIN-CONTAINING PROTEIN"/>
    <property type="match status" value="1"/>
</dbReference>
<evidence type="ECO:0000256" key="12">
    <source>
        <dbReference type="SAM" id="MobiDB-lite"/>
    </source>
</evidence>
<keyword evidence="15" id="KW-1185">Reference proteome</keyword>
<dbReference type="InterPro" id="IPR023115">
    <property type="entry name" value="TIF_IF2_dom3"/>
</dbReference>
<name>A0AA37SRL0_9BACT</name>
<dbReference type="FunFam" id="3.40.50.300:FF:000019">
    <property type="entry name" value="Translation initiation factor IF-2"/>
    <property type="match status" value="1"/>
</dbReference>
<dbReference type="GO" id="GO:0005525">
    <property type="term" value="F:GTP binding"/>
    <property type="evidence" value="ECO:0007669"/>
    <property type="project" value="UniProtKB-KW"/>
</dbReference>
<dbReference type="RefSeq" id="WP_235292907.1">
    <property type="nucleotide sequence ID" value="NZ_BSOH01000023.1"/>
</dbReference>
<dbReference type="Pfam" id="PF11987">
    <property type="entry name" value="IF-2"/>
    <property type="match status" value="1"/>
</dbReference>
<feature type="binding site" evidence="9">
    <location>
        <begin position="505"/>
        <end position="509"/>
    </location>
    <ligand>
        <name>GTP</name>
        <dbReference type="ChEBI" id="CHEBI:37565"/>
    </ligand>
</feature>
<evidence type="ECO:0000256" key="5">
    <source>
        <dbReference type="ARBA" id="ARBA00022540"/>
    </source>
</evidence>
<evidence type="ECO:0000256" key="8">
    <source>
        <dbReference type="ARBA" id="ARBA00023134"/>
    </source>
</evidence>
<evidence type="ECO:0000256" key="2">
    <source>
        <dbReference type="ARBA" id="ARBA00007733"/>
    </source>
</evidence>
<dbReference type="InterPro" id="IPR027417">
    <property type="entry name" value="P-loop_NTPase"/>
</dbReference>
<dbReference type="Proteomes" id="UP001156666">
    <property type="component" value="Unassembled WGS sequence"/>
</dbReference>
<comment type="subcellular location">
    <subcellularLocation>
        <location evidence="1 9 11">Cytoplasm</location>
    </subcellularLocation>
</comment>
<feature type="compositionally biased region" description="Basic and acidic residues" evidence="12">
    <location>
        <begin position="346"/>
        <end position="359"/>
    </location>
</feature>
<dbReference type="Pfam" id="PF00009">
    <property type="entry name" value="GTP_EFTU"/>
    <property type="match status" value="1"/>
</dbReference>
<feature type="domain" description="Tr-type G" evidence="13">
    <location>
        <begin position="448"/>
        <end position="619"/>
    </location>
</feature>
<dbReference type="InterPro" id="IPR000795">
    <property type="entry name" value="T_Tr_GTP-bd_dom"/>
</dbReference>
<dbReference type="InterPro" id="IPR036925">
    <property type="entry name" value="TIF_IF2_dom3_sf"/>
</dbReference>
<dbReference type="PANTHER" id="PTHR43381">
    <property type="entry name" value="TRANSLATION INITIATION FACTOR IF-2-RELATED"/>
    <property type="match status" value="1"/>
</dbReference>
<dbReference type="Pfam" id="PF22042">
    <property type="entry name" value="EF-G_D2"/>
    <property type="match status" value="1"/>
</dbReference>
<dbReference type="InterPro" id="IPR044145">
    <property type="entry name" value="IF2_II"/>
</dbReference>
<dbReference type="Gene3D" id="2.40.30.10">
    <property type="entry name" value="Translation factors"/>
    <property type="match status" value="2"/>
</dbReference>
<dbReference type="FunFam" id="2.40.30.10:FF:000007">
    <property type="entry name" value="Translation initiation factor IF-2"/>
    <property type="match status" value="1"/>
</dbReference>
<feature type="binding site" evidence="9">
    <location>
        <begin position="559"/>
        <end position="562"/>
    </location>
    <ligand>
        <name>GTP</name>
        <dbReference type="ChEBI" id="CHEBI:37565"/>
    </ligand>
</feature>
<dbReference type="NCBIfam" id="TIGR00487">
    <property type="entry name" value="IF-2"/>
    <property type="match status" value="1"/>
</dbReference>
<dbReference type="HAMAP" id="MF_00100_B">
    <property type="entry name" value="IF_2_B"/>
    <property type="match status" value="1"/>
</dbReference>
<reference evidence="14" key="2">
    <citation type="submission" date="2023-01" db="EMBL/GenBank/DDBJ databases">
        <title>Draft genome sequence of Portibacter lacus strain NBRC 108769.</title>
        <authorList>
            <person name="Sun Q."/>
            <person name="Mori K."/>
        </authorList>
    </citation>
    <scope>NUCLEOTIDE SEQUENCE</scope>
    <source>
        <strain evidence="14">NBRC 108769</strain>
    </source>
</reference>
<dbReference type="Gene3D" id="3.40.50.300">
    <property type="entry name" value="P-loop containing nucleotide triphosphate hydrolases"/>
    <property type="match status" value="1"/>
</dbReference>
<evidence type="ECO:0000256" key="6">
    <source>
        <dbReference type="ARBA" id="ARBA00022741"/>
    </source>
</evidence>
<dbReference type="InterPro" id="IPR005225">
    <property type="entry name" value="Small_GTP-bd"/>
</dbReference>
<dbReference type="SUPFAM" id="SSF52156">
    <property type="entry name" value="Initiation factor IF2/eIF5b, domain 3"/>
    <property type="match status" value="1"/>
</dbReference>
<evidence type="ECO:0000256" key="9">
    <source>
        <dbReference type="HAMAP-Rule" id="MF_00100"/>
    </source>
</evidence>
<dbReference type="InterPro" id="IPR004161">
    <property type="entry name" value="EFTu-like_2"/>
</dbReference>
<dbReference type="CDD" id="cd03702">
    <property type="entry name" value="IF2_mtIF2_II"/>
    <property type="match status" value="1"/>
</dbReference>
<dbReference type="NCBIfam" id="TIGR00231">
    <property type="entry name" value="small_GTP"/>
    <property type="match status" value="1"/>
</dbReference>
<comment type="function">
    <text evidence="9 10">One of the essential components for the initiation of protein synthesis. Protects formylmethionyl-tRNA from spontaneous hydrolysis and promotes its binding to the 30S ribosomal subunits. Also involved in the hydrolysis of GTP during the formation of the 70S ribosomal complex.</text>
</comment>
<comment type="caution">
    <text evidence="9">Lacks conserved residue(s) required for the propagation of feature annotation.</text>
</comment>
<feature type="binding site" evidence="9">
    <location>
        <begin position="457"/>
        <end position="464"/>
    </location>
    <ligand>
        <name>GTP</name>
        <dbReference type="ChEBI" id="CHEBI:37565"/>
    </ligand>
</feature>
<proteinExistence type="inferred from homology"/>
<dbReference type="InterPro" id="IPR053905">
    <property type="entry name" value="EF-G-like_DII"/>
</dbReference>
<dbReference type="SUPFAM" id="SSF52540">
    <property type="entry name" value="P-loop containing nucleoside triphosphate hydrolases"/>
    <property type="match status" value="1"/>
</dbReference>
<keyword evidence="5 9" id="KW-0396">Initiation factor</keyword>
<comment type="caution">
    <text evidence="14">The sequence shown here is derived from an EMBL/GenBank/DDBJ whole genome shotgun (WGS) entry which is preliminary data.</text>
</comment>
<keyword evidence="4 9" id="KW-0963">Cytoplasm</keyword>
<dbReference type="AlphaFoldDB" id="A0AA37SRL0"/>
<protein>
    <recommendedName>
        <fullName evidence="3 9">Translation initiation factor IF-2</fullName>
    </recommendedName>
</protein>
<evidence type="ECO:0000259" key="13">
    <source>
        <dbReference type="PROSITE" id="PS51722"/>
    </source>
</evidence>
<feature type="compositionally biased region" description="Basic residues" evidence="12">
    <location>
        <begin position="263"/>
        <end position="272"/>
    </location>
</feature>
<dbReference type="Pfam" id="PF03144">
    <property type="entry name" value="GTP_EFTU_D2"/>
    <property type="match status" value="1"/>
</dbReference>
<dbReference type="FunFam" id="3.40.50.10050:FF:000001">
    <property type="entry name" value="Translation initiation factor IF-2"/>
    <property type="match status" value="1"/>
</dbReference>
<evidence type="ECO:0000256" key="11">
    <source>
        <dbReference type="RuleBase" id="RU000645"/>
    </source>
</evidence>
<evidence type="ECO:0000256" key="3">
    <source>
        <dbReference type="ARBA" id="ARBA00020675"/>
    </source>
</evidence>
<dbReference type="SUPFAM" id="SSF50447">
    <property type="entry name" value="Translation proteins"/>
    <property type="match status" value="2"/>
</dbReference>
<dbReference type="PROSITE" id="PS51722">
    <property type="entry name" value="G_TR_2"/>
    <property type="match status" value="1"/>
</dbReference>
<keyword evidence="6 9" id="KW-0547">Nucleotide-binding</keyword>
<feature type="compositionally biased region" description="Basic and acidic residues" evidence="12">
    <location>
        <begin position="115"/>
        <end position="133"/>
    </location>
</feature>
<evidence type="ECO:0000256" key="1">
    <source>
        <dbReference type="ARBA" id="ARBA00004496"/>
    </source>
</evidence>
<evidence type="ECO:0000256" key="10">
    <source>
        <dbReference type="RuleBase" id="RU000644"/>
    </source>
</evidence>
<evidence type="ECO:0000313" key="14">
    <source>
        <dbReference type="EMBL" id="GLR18962.1"/>
    </source>
</evidence>